<dbReference type="Proteomes" id="UP000193648">
    <property type="component" value="Unassembled WGS sequence"/>
</dbReference>
<gene>
    <name evidence="1" type="ORF">BCR41DRAFT_388842</name>
</gene>
<evidence type="ECO:0000313" key="2">
    <source>
        <dbReference type="Proteomes" id="UP000193648"/>
    </source>
</evidence>
<dbReference type="GeneID" id="33569889"/>
<dbReference type="EMBL" id="MCFF01000040">
    <property type="protein sequence ID" value="ORZ07786.1"/>
    <property type="molecule type" value="Genomic_DNA"/>
</dbReference>
<dbReference type="RefSeq" id="XP_021878152.1">
    <property type="nucleotide sequence ID" value="XM_022028046.1"/>
</dbReference>
<dbReference type="InParanoid" id="A0A1Y2GEP3"/>
<dbReference type="AlphaFoldDB" id="A0A1Y2GEP3"/>
<name>A0A1Y2GEP3_9FUNG</name>
<protein>
    <submittedName>
        <fullName evidence="1">Uncharacterized protein</fullName>
    </submittedName>
</protein>
<organism evidence="1 2">
    <name type="scientific">Lobosporangium transversale</name>
    <dbReference type="NCBI Taxonomy" id="64571"/>
    <lineage>
        <taxon>Eukaryota</taxon>
        <taxon>Fungi</taxon>
        <taxon>Fungi incertae sedis</taxon>
        <taxon>Mucoromycota</taxon>
        <taxon>Mortierellomycotina</taxon>
        <taxon>Mortierellomycetes</taxon>
        <taxon>Mortierellales</taxon>
        <taxon>Mortierellaceae</taxon>
        <taxon>Lobosporangium</taxon>
    </lineage>
</organism>
<accession>A0A1Y2GEP3</accession>
<comment type="caution">
    <text evidence="1">The sequence shown here is derived from an EMBL/GenBank/DDBJ whole genome shotgun (WGS) entry which is preliminary data.</text>
</comment>
<keyword evidence="2" id="KW-1185">Reference proteome</keyword>
<sequence length="237" mass="27055">MKRWNIGYATQTRILTTLVASEQKLGLSGPMHLGDREITNGAKYWHSDNALGCGISGDLVANFHFTLFALQGKSPSSIHPDVKKLSIIWLMTKKQCCFLSRIFLPKTEAEFSKRRVVQPQIRSVSWVWTVVTQIVLLQEEVSRQKIKIKCYGATLESDSFRLKVVCKKRTIFTGPDLYKHDLWTKLVVVMSESHIPSTLFFAYLLRRVSSFDYTSCCRAMASLYPSKPQVQRVSRAN</sequence>
<reference evidence="1 2" key="1">
    <citation type="submission" date="2016-07" db="EMBL/GenBank/DDBJ databases">
        <title>Pervasive Adenine N6-methylation of Active Genes in Fungi.</title>
        <authorList>
            <consortium name="DOE Joint Genome Institute"/>
            <person name="Mondo S.J."/>
            <person name="Dannebaum R.O."/>
            <person name="Kuo R.C."/>
            <person name="Labutti K."/>
            <person name="Haridas S."/>
            <person name="Kuo A."/>
            <person name="Salamov A."/>
            <person name="Ahrendt S.R."/>
            <person name="Lipzen A."/>
            <person name="Sullivan W."/>
            <person name="Andreopoulos W.B."/>
            <person name="Clum A."/>
            <person name="Lindquist E."/>
            <person name="Daum C."/>
            <person name="Ramamoorthy G.K."/>
            <person name="Gryganskyi A."/>
            <person name="Culley D."/>
            <person name="Magnuson J.K."/>
            <person name="James T.Y."/>
            <person name="O'Malley M.A."/>
            <person name="Stajich J.E."/>
            <person name="Spatafora J.W."/>
            <person name="Visel A."/>
            <person name="Grigoriev I.V."/>
        </authorList>
    </citation>
    <scope>NUCLEOTIDE SEQUENCE [LARGE SCALE GENOMIC DNA]</scope>
    <source>
        <strain evidence="1 2">NRRL 3116</strain>
    </source>
</reference>
<proteinExistence type="predicted"/>
<evidence type="ECO:0000313" key="1">
    <source>
        <dbReference type="EMBL" id="ORZ07786.1"/>
    </source>
</evidence>